<accession>A0A423HF13</accession>
<dbReference type="RefSeq" id="WP_123361155.1">
    <property type="nucleotide sequence ID" value="NZ_MOBM01000042.1"/>
</dbReference>
<feature type="transmembrane region" description="Helical" evidence="1">
    <location>
        <begin position="20"/>
        <end position="37"/>
    </location>
</feature>
<comment type="caution">
    <text evidence="2">The sequence shown here is derived from an EMBL/GenBank/DDBJ whole genome shotgun (WGS) entry which is preliminary data.</text>
</comment>
<dbReference type="Proteomes" id="UP000284002">
    <property type="component" value="Unassembled WGS sequence"/>
</dbReference>
<gene>
    <name evidence="2" type="ORF">BK662_31690</name>
</gene>
<evidence type="ECO:0000313" key="3">
    <source>
        <dbReference type="Proteomes" id="UP000284002"/>
    </source>
</evidence>
<proteinExistence type="predicted"/>
<name>A0A423HF13_9PSED</name>
<dbReference type="EMBL" id="MOBM01000042">
    <property type="protein sequence ID" value="RON11798.1"/>
    <property type="molecule type" value="Genomic_DNA"/>
</dbReference>
<keyword evidence="1" id="KW-0812">Transmembrane</keyword>
<dbReference type="AlphaFoldDB" id="A0A423HF13"/>
<keyword evidence="1" id="KW-0472">Membrane</keyword>
<protein>
    <submittedName>
        <fullName evidence="2">Uncharacterized protein</fullName>
    </submittedName>
</protein>
<organism evidence="2 3">
    <name type="scientific">Pseudomonas frederiksbergensis</name>
    <dbReference type="NCBI Taxonomy" id="104087"/>
    <lineage>
        <taxon>Bacteria</taxon>
        <taxon>Pseudomonadati</taxon>
        <taxon>Pseudomonadota</taxon>
        <taxon>Gammaproteobacteria</taxon>
        <taxon>Pseudomonadales</taxon>
        <taxon>Pseudomonadaceae</taxon>
        <taxon>Pseudomonas</taxon>
    </lineage>
</organism>
<reference evidence="2 3" key="1">
    <citation type="submission" date="2016-10" db="EMBL/GenBank/DDBJ databases">
        <title>Comparative genome analysis of multiple Pseudomonas spp. focuses on biocontrol and plant growth promoting traits.</title>
        <authorList>
            <person name="Tao X.-Y."/>
            <person name="Taylor C.G."/>
        </authorList>
    </citation>
    <scope>NUCLEOTIDE SEQUENCE [LARGE SCALE GENOMIC DNA]</scope>
    <source>
        <strain evidence="2 3">36C6</strain>
    </source>
</reference>
<evidence type="ECO:0000256" key="1">
    <source>
        <dbReference type="SAM" id="Phobius"/>
    </source>
</evidence>
<evidence type="ECO:0000313" key="2">
    <source>
        <dbReference type="EMBL" id="RON11798.1"/>
    </source>
</evidence>
<keyword evidence="1" id="KW-1133">Transmembrane helix</keyword>
<sequence length="103" mass="11484">MGGYSSEWVGNQGQHKDEYGLLALPCISLIVTSHLAAQEKEIINRMFTWRQQEFLNSVAILSNDQMALGFGFLAKALRDSLINSGVSNSYAWGMYGLLGIHRF</sequence>